<reference evidence="1 2" key="1">
    <citation type="submission" date="2013-06" db="EMBL/GenBank/DDBJ databases">
        <authorList>
            <person name="Weinstock G."/>
            <person name="Sodergren E."/>
            <person name="Clifton S."/>
            <person name="Fulton L."/>
            <person name="Fulton B."/>
            <person name="Courtney L."/>
            <person name="Fronick C."/>
            <person name="Harrison M."/>
            <person name="Strong C."/>
            <person name="Farmer C."/>
            <person name="Delahaunty K."/>
            <person name="Markovic C."/>
            <person name="Hall O."/>
            <person name="Minx P."/>
            <person name="Tomlinson C."/>
            <person name="Mitreva M."/>
            <person name="Nelson J."/>
            <person name="Hou S."/>
            <person name="Wollam A."/>
            <person name="Pepin K.H."/>
            <person name="Johnson M."/>
            <person name="Bhonagiri V."/>
            <person name="Nash W.E."/>
            <person name="Warren W."/>
            <person name="Chinwalla A."/>
            <person name="Mardis E.R."/>
            <person name="Wilson R.K."/>
        </authorList>
    </citation>
    <scope>NUCLEOTIDE SEQUENCE [LARGE SCALE GENOMIC DNA]</scope>
    <source>
        <strain evidence="1 2">ATCC 51271</strain>
    </source>
</reference>
<dbReference type="Proteomes" id="UP000018227">
    <property type="component" value="Unassembled WGS sequence"/>
</dbReference>
<dbReference type="OrthoDB" id="9800530at2"/>
<gene>
    <name evidence="1" type="ORF">GCWU0000282_002463</name>
</gene>
<name>V2XJI4_9FIRM</name>
<proteinExistence type="predicted"/>
<accession>V2XJI4</accession>
<dbReference type="STRING" id="592026.GCWU0000282_002463"/>
<evidence type="ECO:0000313" key="1">
    <source>
        <dbReference type="EMBL" id="ESL02329.1"/>
    </source>
</evidence>
<dbReference type="InterPro" id="IPR045721">
    <property type="entry name" value="DUF6075"/>
</dbReference>
<dbReference type="HOGENOM" id="CLU_124970_1_0_9"/>
<sequence length="120" mass="14024">MDIIFNSKEHKKFFFEYLDKCKVNDEYHRAFFYVIGLSDEARQNINRLFDFKEDCIKLEGLHGGWQTSGSIKACLLAFNLWGGYTDEDGGSYITPDNLFACSYAKYFVEGIKLRHPDYFS</sequence>
<dbReference type="AlphaFoldDB" id="V2XJI4"/>
<organism evidence="1 2">
    <name type="scientific">Catonella morbi ATCC 51271</name>
    <dbReference type="NCBI Taxonomy" id="592026"/>
    <lineage>
        <taxon>Bacteria</taxon>
        <taxon>Bacillati</taxon>
        <taxon>Bacillota</taxon>
        <taxon>Clostridia</taxon>
        <taxon>Lachnospirales</taxon>
        <taxon>Lachnospiraceae</taxon>
        <taxon>Catonella</taxon>
    </lineage>
</organism>
<dbReference type="eggNOG" id="ENOG5032SVB">
    <property type="taxonomic scope" value="Bacteria"/>
</dbReference>
<evidence type="ECO:0000313" key="2">
    <source>
        <dbReference type="Proteomes" id="UP000018227"/>
    </source>
</evidence>
<protein>
    <submittedName>
        <fullName evidence="1">Uncharacterized protein</fullName>
    </submittedName>
</protein>
<keyword evidence="2" id="KW-1185">Reference proteome</keyword>
<dbReference type="EMBL" id="ACIL03000016">
    <property type="protein sequence ID" value="ESL02329.1"/>
    <property type="molecule type" value="Genomic_DNA"/>
</dbReference>
<comment type="caution">
    <text evidence="1">The sequence shown here is derived from an EMBL/GenBank/DDBJ whole genome shotgun (WGS) entry which is preliminary data.</text>
</comment>
<dbReference type="Pfam" id="PF19552">
    <property type="entry name" value="DUF6075"/>
    <property type="match status" value="1"/>
</dbReference>
<dbReference type="RefSeq" id="WP_023355323.1">
    <property type="nucleotide sequence ID" value="NZ_KI535369.1"/>
</dbReference>